<feature type="transmembrane region" description="Helical" evidence="7">
    <location>
        <begin position="96"/>
        <end position="116"/>
    </location>
</feature>
<feature type="transmembrane region" description="Helical" evidence="7">
    <location>
        <begin position="273"/>
        <end position="289"/>
    </location>
</feature>
<keyword evidence="3" id="KW-1003">Cell membrane</keyword>
<evidence type="ECO:0000313" key="10">
    <source>
        <dbReference type="Proteomes" id="UP000196877"/>
    </source>
</evidence>
<dbReference type="GeneID" id="92851298"/>
<dbReference type="Proteomes" id="UP000196877">
    <property type="component" value="Chromosome"/>
</dbReference>
<gene>
    <name evidence="9" type="ORF">S101395_04777</name>
</gene>
<feature type="transmembrane region" description="Helical" evidence="7">
    <location>
        <begin position="39"/>
        <end position="56"/>
    </location>
</feature>
<sequence>MNTRRETTGHLAAVLTILIWGTTFVSTKVLLEDFSPMEILFYRFLLGFFVLIIVHPHVLKVKSWREEALFAGAGLCGVTLYFLLENIALTLTYASNVGMIVAVVPMITAVLAHFLLTGERLKPHFFMGFAAAFTGLALIFFNGNAVLKLNPLGDILACAAALVWAIYSIFMKKISAFRYHTIQCTQRVFFYGLIFMIPHLFLFDFRFTLSPFASHVNLLNMLFLGAGASALCFVTWNWSVGVLGAVKTSAYIYMVPVITIAASILILHENMTWMALIGGVLTLTGLYISEIKPKPRLKEEQISGMKQNAHL</sequence>
<name>A0ABN5ASR2_9BACI</name>
<feature type="domain" description="EamA" evidence="8">
    <location>
        <begin position="8"/>
        <end position="140"/>
    </location>
</feature>
<evidence type="ECO:0000256" key="1">
    <source>
        <dbReference type="ARBA" id="ARBA00004651"/>
    </source>
</evidence>
<dbReference type="SUPFAM" id="SSF103481">
    <property type="entry name" value="Multidrug resistance efflux transporter EmrE"/>
    <property type="match status" value="2"/>
</dbReference>
<evidence type="ECO:0000313" key="9">
    <source>
        <dbReference type="EMBL" id="ASB91265.1"/>
    </source>
</evidence>
<comment type="similarity">
    <text evidence="2">Belongs to the EamA transporter family.</text>
</comment>
<evidence type="ECO:0000256" key="2">
    <source>
        <dbReference type="ARBA" id="ARBA00007362"/>
    </source>
</evidence>
<feature type="transmembrane region" description="Helical" evidence="7">
    <location>
        <begin position="250"/>
        <end position="267"/>
    </location>
</feature>
<dbReference type="InterPro" id="IPR050638">
    <property type="entry name" value="AA-Vitamin_Transporters"/>
</dbReference>
<protein>
    <submittedName>
        <fullName evidence="9">Transporter YbhF</fullName>
    </submittedName>
</protein>
<organism evidence="9 10">
    <name type="scientific">Bacillus sonorensis</name>
    <dbReference type="NCBI Taxonomy" id="119858"/>
    <lineage>
        <taxon>Bacteria</taxon>
        <taxon>Bacillati</taxon>
        <taxon>Bacillota</taxon>
        <taxon>Bacilli</taxon>
        <taxon>Bacillales</taxon>
        <taxon>Bacillaceae</taxon>
        <taxon>Bacillus</taxon>
    </lineage>
</organism>
<keyword evidence="10" id="KW-1185">Reference proteome</keyword>
<feature type="transmembrane region" description="Helical" evidence="7">
    <location>
        <begin position="125"/>
        <end position="143"/>
    </location>
</feature>
<feature type="transmembrane region" description="Helical" evidence="7">
    <location>
        <begin position="149"/>
        <end position="167"/>
    </location>
</feature>
<evidence type="ECO:0000256" key="5">
    <source>
        <dbReference type="ARBA" id="ARBA00022989"/>
    </source>
</evidence>
<dbReference type="PANTHER" id="PTHR32322:SF18">
    <property type="entry name" value="S-ADENOSYLMETHIONINE_S-ADENOSYLHOMOCYSTEINE TRANSPORTER"/>
    <property type="match status" value="1"/>
</dbReference>
<feature type="transmembrane region" description="Helical" evidence="7">
    <location>
        <begin position="68"/>
        <end position="84"/>
    </location>
</feature>
<dbReference type="Pfam" id="PF00892">
    <property type="entry name" value="EamA"/>
    <property type="match status" value="2"/>
</dbReference>
<dbReference type="EMBL" id="CP021920">
    <property type="protein sequence ID" value="ASB91265.1"/>
    <property type="molecule type" value="Genomic_DNA"/>
</dbReference>
<evidence type="ECO:0000256" key="3">
    <source>
        <dbReference type="ARBA" id="ARBA00022475"/>
    </source>
</evidence>
<dbReference type="RefSeq" id="WP_006640034.1">
    <property type="nucleotide sequence ID" value="NZ_BORD01000008.1"/>
</dbReference>
<feature type="transmembrane region" description="Helical" evidence="7">
    <location>
        <begin position="188"/>
        <end position="207"/>
    </location>
</feature>
<reference evidence="9 10" key="1">
    <citation type="submission" date="2017-06" db="EMBL/GenBank/DDBJ databases">
        <title>Genome sequence of Bacillus sonorensis strain SRCM101395.</title>
        <authorList>
            <person name="Cho S.H."/>
        </authorList>
    </citation>
    <scope>NUCLEOTIDE SEQUENCE [LARGE SCALE GENOMIC DNA]</scope>
    <source>
        <strain evidence="9 10">SRCM101395</strain>
    </source>
</reference>
<proteinExistence type="inferred from homology"/>
<evidence type="ECO:0000256" key="4">
    <source>
        <dbReference type="ARBA" id="ARBA00022692"/>
    </source>
</evidence>
<evidence type="ECO:0000259" key="8">
    <source>
        <dbReference type="Pfam" id="PF00892"/>
    </source>
</evidence>
<keyword evidence="6 7" id="KW-0472">Membrane</keyword>
<dbReference type="PANTHER" id="PTHR32322">
    <property type="entry name" value="INNER MEMBRANE TRANSPORTER"/>
    <property type="match status" value="1"/>
</dbReference>
<dbReference type="InterPro" id="IPR000620">
    <property type="entry name" value="EamA_dom"/>
</dbReference>
<feature type="transmembrane region" description="Helical" evidence="7">
    <location>
        <begin position="7"/>
        <end position="27"/>
    </location>
</feature>
<keyword evidence="5 7" id="KW-1133">Transmembrane helix</keyword>
<feature type="domain" description="EamA" evidence="8">
    <location>
        <begin position="152"/>
        <end position="288"/>
    </location>
</feature>
<evidence type="ECO:0000256" key="6">
    <source>
        <dbReference type="ARBA" id="ARBA00023136"/>
    </source>
</evidence>
<keyword evidence="4 7" id="KW-0812">Transmembrane</keyword>
<dbReference type="InterPro" id="IPR037185">
    <property type="entry name" value="EmrE-like"/>
</dbReference>
<accession>A0ABN5ASR2</accession>
<evidence type="ECO:0000256" key="7">
    <source>
        <dbReference type="SAM" id="Phobius"/>
    </source>
</evidence>
<comment type="subcellular location">
    <subcellularLocation>
        <location evidence="1">Cell membrane</location>
        <topology evidence="1">Multi-pass membrane protein</topology>
    </subcellularLocation>
</comment>
<feature type="transmembrane region" description="Helical" evidence="7">
    <location>
        <begin position="219"/>
        <end position="238"/>
    </location>
</feature>